<proteinExistence type="predicted"/>
<reference evidence="3" key="1">
    <citation type="journal article" date="2023" name="Mol. Phylogenet. Evol.">
        <title>Genome-scale phylogeny and comparative genomics of the fungal order Sordariales.</title>
        <authorList>
            <person name="Hensen N."/>
            <person name="Bonometti L."/>
            <person name="Westerberg I."/>
            <person name="Brannstrom I.O."/>
            <person name="Guillou S."/>
            <person name="Cros-Aarteil S."/>
            <person name="Calhoun S."/>
            <person name="Haridas S."/>
            <person name="Kuo A."/>
            <person name="Mondo S."/>
            <person name="Pangilinan J."/>
            <person name="Riley R."/>
            <person name="LaButti K."/>
            <person name="Andreopoulos B."/>
            <person name="Lipzen A."/>
            <person name="Chen C."/>
            <person name="Yan M."/>
            <person name="Daum C."/>
            <person name="Ng V."/>
            <person name="Clum A."/>
            <person name="Steindorff A."/>
            <person name="Ohm R.A."/>
            <person name="Martin F."/>
            <person name="Silar P."/>
            <person name="Natvig D.O."/>
            <person name="Lalanne C."/>
            <person name="Gautier V."/>
            <person name="Ament-Velasquez S.L."/>
            <person name="Kruys A."/>
            <person name="Hutchinson M.I."/>
            <person name="Powell A.J."/>
            <person name="Barry K."/>
            <person name="Miller A.N."/>
            <person name="Grigoriev I.V."/>
            <person name="Debuchy R."/>
            <person name="Gladieux P."/>
            <person name="Hiltunen Thoren M."/>
            <person name="Johannesson H."/>
        </authorList>
    </citation>
    <scope>NUCLEOTIDE SEQUENCE</scope>
    <source>
        <strain evidence="3">CBS 232.78</strain>
    </source>
</reference>
<dbReference type="SUPFAM" id="SSF57701">
    <property type="entry name" value="Zn2/Cys6 DNA-binding domain"/>
    <property type="match status" value="1"/>
</dbReference>
<dbReference type="CDD" id="cd00067">
    <property type="entry name" value="GAL4"/>
    <property type="match status" value="1"/>
</dbReference>
<keyword evidence="1" id="KW-0539">Nucleus</keyword>
<accession>A0AAE0N2L9</accession>
<evidence type="ECO:0000313" key="4">
    <source>
        <dbReference type="Proteomes" id="UP001285441"/>
    </source>
</evidence>
<feature type="domain" description="Zn(2)-C6 fungal-type" evidence="2">
    <location>
        <begin position="21"/>
        <end position="51"/>
    </location>
</feature>
<dbReference type="InterPro" id="IPR036864">
    <property type="entry name" value="Zn2-C6_fun-type_DNA-bd_sf"/>
</dbReference>
<protein>
    <recommendedName>
        <fullName evidence="2">Zn(2)-C6 fungal-type domain-containing protein</fullName>
    </recommendedName>
</protein>
<comment type="caution">
    <text evidence="3">The sequence shown here is derived from an EMBL/GenBank/DDBJ whole genome shotgun (WGS) entry which is preliminary data.</text>
</comment>
<keyword evidence="4" id="KW-1185">Reference proteome</keyword>
<dbReference type="PROSITE" id="PS50048">
    <property type="entry name" value="ZN2_CY6_FUNGAL_2"/>
    <property type="match status" value="1"/>
</dbReference>
<sequence>MATVSSSPPTSPEQTAARPIACLRCPNRRSFCSKDKPKCSRCRDGNFECTYEEARKIAVNETSHRPYTDGCHVEPALKSEIAARKKKTRSKSSMIKFFWDPLPN</sequence>
<evidence type="ECO:0000259" key="2">
    <source>
        <dbReference type="PROSITE" id="PS50048"/>
    </source>
</evidence>
<evidence type="ECO:0000256" key="1">
    <source>
        <dbReference type="ARBA" id="ARBA00023242"/>
    </source>
</evidence>
<dbReference type="GO" id="GO:0008270">
    <property type="term" value="F:zinc ion binding"/>
    <property type="evidence" value="ECO:0007669"/>
    <property type="project" value="InterPro"/>
</dbReference>
<dbReference type="GO" id="GO:0000981">
    <property type="term" value="F:DNA-binding transcription factor activity, RNA polymerase II-specific"/>
    <property type="evidence" value="ECO:0007669"/>
    <property type="project" value="InterPro"/>
</dbReference>
<dbReference type="Gene3D" id="4.10.240.10">
    <property type="entry name" value="Zn(2)-C6 fungal-type DNA-binding domain"/>
    <property type="match status" value="1"/>
</dbReference>
<evidence type="ECO:0000313" key="3">
    <source>
        <dbReference type="EMBL" id="KAK3368442.1"/>
    </source>
</evidence>
<dbReference type="Proteomes" id="UP001285441">
    <property type="component" value="Unassembled WGS sequence"/>
</dbReference>
<dbReference type="Pfam" id="PF00172">
    <property type="entry name" value="Zn_clus"/>
    <property type="match status" value="1"/>
</dbReference>
<reference evidence="3" key="2">
    <citation type="submission" date="2023-06" db="EMBL/GenBank/DDBJ databases">
        <authorList>
            <consortium name="Lawrence Berkeley National Laboratory"/>
            <person name="Haridas S."/>
            <person name="Hensen N."/>
            <person name="Bonometti L."/>
            <person name="Westerberg I."/>
            <person name="Brannstrom I.O."/>
            <person name="Guillou S."/>
            <person name="Cros-Aarteil S."/>
            <person name="Calhoun S."/>
            <person name="Kuo A."/>
            <person name="Mondo S."/>
            <person name="Pangilinan J."/>
            <person name="Riley R."/>
            <person name="LaButti K."/>
            <person name="Andreopoulos B."/>
            <person name="Lipzen A."/>
            <person name="Chen C."/>
            <person name="Yanf M."/>
            <person name="Daum C."/>
            <person name="Ng V."/>
            <person name="Clum A."/>
            <person name="Steindorff A."/>
            <person name="Ohm R."/>
            <person name="Martin F."/>
            <person name="Silar P."/>
            <person name="Natvig D."/>
            <person name="Lalanne C."/>
            <person name="Gautier V."/>
            <person name="Ament-velasquez S.L."/>
            <person name="Kruys A."/>
            <person name="Hutchinson M.I."/>
            <person name="Powell A.J."/>
            <person name="Barry K."/>
            <person name="Miller A.N."/>
            <person name="Grigoriev I.V."/>
            <person name="Debuchy R."/>
            <person name="Gladieux P."/>
            <person name="Thoren M.H."/>
            <person name="Johannesson H."/>
        </authorList>
    </citation>
    <scope>NUCLEOTIDE SEQUENCE</scope>
    <source>
        <strain evidence="3">CBS 232.78</strain>
    </source>
</reference>
<gene>
    <name evidence="3" type="ORF">B0H63DRAFT_455222</name>
</gene>
<dbReference type="InterPro" id="IPR001138">
    <property type="entry name" value="Zn2Cys6_DnaBD"/>
</dbReference>
<dbReference type="AlphaFoldDB" id="A0AAE0N2L9"/>
<name>A0AAE0N2L9_9PEZI</name>
<organism evidence="3 4">
    <name type="scientific">Podospora didyma</name>
    <dbReference type="NCBI Taxonomy" id="330526"/>
    <lineage>
        <taxon>Eukaryota</taxon>
        <taxon>Fungi</taxon>
        <taxon>Dikarya</taxon>
        <taxon>Ascomycota</taxon>
        <taxon>Pezizomycotina</taxon>
        <taxon>Sordariomycetes</taxon>
        <taxon>Sordariomycetidae</taxon>
        <taxon>Sordariales</taxon>
        <taxon>Podosporaceae</taxon>
        <taxon>Podospora</taxon>
    </lineage>
</organism>
<dbReference type="EMBL" id="JAULSW010000010">
    <property type="protein sequence ID" value="KAK3368442.1"/>
    <property type="molecule type" value="Genomic_DNA"/>
</dbReference>